<evidence type="ECO:0000256" key="12">
    <source>
        <dbReference type="ARBA" id="ARBA00047658"/>
    </source>
</evidence>
<evidence type="ECO:0000256" key="13">
    <source>
        <dbReference type="ARBA" id="ARBA00069127"/>
    </source>
</evidence>
<evidence type="ECO:0000256" key="6">
    <source>
        <dbReference type="ARBA" id="ARBA00022679"/>
    </source>
</evidence>
<evidence type="ECO:0000256" key="1">
    <source>
        <dbReference type="ARBA" id="ARBA00001947"/>
    </source>
</evidence>
<dbReference type="GO" id="GO:0005968">
    <property type="term" value="C:Rab-protein geranylgeranyltransferase complex"/>
    <property type="evidence" value="ECO:0007669"/>
    <property type="project" value="TreeGrafter"/>
</dbReference>
<feature type="compositionally biased region" description="Low complexity" evidence="14">
    <location>
        <begin position="401"/>
        <end position="416"/>
    </location>
</feature>
<evidence type="ECO:0000313" key="17">
    <source>
        <dbReference type="Proteomes" id="UP000033647"/>
    </source>
</evidence>
<dbReference type="InterPro" id="IPR001330">
    <property type="entry name" value="Prenyltrans"/>
</dbReference>
<comment type="caution">
    <text evidence="16">The sequence shown here is derived from an EMBL/GenBank/DDBJ whole genome shotgun (WGS) entry which is preliminary data.</text>
</comment>
<evidence type="ECO:0000259" key="15">
    <source>
        <dbReference type="Pfam" id="PF00432"/>
    </source>
</evidence>
<dbReference type="GO" id="GO:0072657">
    <property type="term" value="P:protein localization to membrane"/>
    <property type="evidence" value="ECO:0007669"/>
    <property type="project" value="UniProtKB-ARBA"/>
</dbReference>
<reference evidence="16 17" key="1">
    <citation type="submission" date="2015-03" db="EMBL/GenBank/DDBJ databases">
        <title>RNA-seq based gene annotation and comparative genomics of four Zymoseptoria species reveal species-specific pathogenicity related genes and transposable element activity.</title>
        <authorList>
            <person name="Grandaubert J."/>
            <person name="Bhattacharyya A."/>
            <person name="Stukenbrock E.H."/>
        </authorList>
    </citation>
    <scope>NUCLEOTIDE SEQUENCE [LARGE SCALE GENOMIC DNA]</scope>
    <source>
        <strain evidence="16 17">Zb18110</strain>
    </source>
</reference>
<dbReference type="Proteomes" id="UP000033647">
    <property type="component" value="Unassembled WGS sequence"/>
</dbReference>
<evidence type="ECO:0000256" key="9">
    <source>
        <dbReference type="ARBA" id="ARBA00022833"/>
    </source>
</evidence>
<gene>
    <name evidence="16" type="ORF">TI39_contig476g00015</name>
</gene>
<keyword evidence="5" id="KW-0637">Prenyltransferase</keyword>
<evidence type="ECO:0000256" key="7">
    <source>
        <dbReference type="ARBA" id="ARBA00022723"/>
    </source>
</evidence>
<evidence type="ECO:0000256" key="11">
    <source>
        <dbReference type="ARBA" id="ARBA00032766"/>
    </source>
</evidence>
<evidence type="ECO:0000256" key="5">
    <source>
        <dbReference type="ARBA" id="ARBA00022602"/>
    </source>
</evidence>
<keyword evidence="7" id="KW-0479">Metal-binding</keyword>
<keyword evidence="17" id="KW-1185">Reference proteome</keyword>
<comment type="similarity">
    <text evidence="2">Belongs to the protein prenyltransferase subunit beta family.</text>
</comment>
<keyword evidence="6" id="KW-0808">Transferase</keyword>
<dbReference type="STRING" id="1047168.A0A0F4GJM7"/>
<feature type="region of interest" description="Disordered" evidence="14">
    <location>
        <begin position="1"/>
        <end position="23"/>
    </location>
</feature>
<evidence type="ECO:0000256" key="4">
    <source>
        <dbReference type="ARBA" id="ARBA00012656"/>
    </source>
</evidence>
<comment type="cofactor">
    <cofactor evidence="1">
        <name>Zn(2+)</name>
        <dbReference type="ChEBI" id="CHEBI:29105"/>
    </cofactor>
</comment>
<evidence type="ECO:0000256" key="8">
    <source>
        <dbReference type="ARBA" id="ARBA00022737"/>
    </source>
</evidence>
<dbReference type="OrthoDB" id="5428259at2759"/>
<dbReference type="InterPro" id="IPR008930">
    <property type="entry name" value="Terpenoid_cyclase/PrenylTrfase"/>
</dbReference>
<feature type="region of interest" description="Disordered" evidence="14">
    <location>
        <begin position="744"/>
        <end position="770"/>
    </location>
</feature>
<evidence type="ECO:0000256" key="14">
    <source>
        <dbReference type="SAM" id="MobiDB-lite"/>
    </source>
</evidence>
<dbReference type="CDD" id="cd02894">
    <property type="entry name" value="GGTase-II"/>
    <property type="match status" value="1"/>
</dbReference>
<name>A0A0F4GJM7_9PEZI</name>
<dbReference type="EMBL" id="LAFY01000468">
    <property type="protein sequence ID" value="KJX97629.1"/>
    <property type="molecule type" value="Genomic_DNA"/>
</dbReference>
<feature type="compositionally biased region" description="Polar residues" evidence="14">
    <location>
        <begin position="604"/>
        <end position="614"/>
    </location>
</feature>
<accession>A0A0F4GJM7</accession>
<comment type="catalytic activity">
    <reaction evidence="12">
        <text>geranylgeranyl diphosphate + L-cysteinyl-[protein] = S-geranylgeranyl-L-cysteinyl-[protein] + diphosphate</text>
        <dbReference type="Rhea" id="RHEA:21240"/>
        <dbReference type="Rhea" id="RHEA-COMP:10131"/>
        <dbReference type="Rhea" id="RHEA-COMP:11537"/>
        <dbReference type="ChEBI" id="CHEBI:29950"/>
        <dbReference type="ChEBI" id="CHEBI:33019"/>
        <dbReference type="ChEBI" id="CHEBI:57533"/>
        <dbReference type="ChEBI" id="CHEBI:86021"/>
        <dbReference type="EC" id="2.5.1.60"/>
    </reaction>
</comment>
<dbReference type="AlphaFoldDB" id="A0A0F4GJM7"/>
<evidence type="ECO:0000256" key="3">
    <source>
        <dbReference type="ARBA" id="ARBA00011355"/>
    </source>
</evidence>
<feature type="region of interest" description="Disordered" evidence="14">
    <location>
        <begin position="603"/>
        <end position="707"/>
    </location>
</feature>
<dbReference type="EC" id="2.5.1.60" evidence="4"/>
<dbReference type="GO" id="GO:0046872">
    <property type="term" value="F:metal ion binding"/>
    <property type="evidence" value="ECO:0007669"/>
    <property type="project" value="UniProtKB-KW"/>
</dbReference>
<organism evidence="16 17">
    <name type="scientific">Zymoseptoria brevis</name>
    <dbReference type="NCBI Taxonomy" id="1047168"/>
    <lineage>
        <taxon>Eukaryota</taxon>
        <taxon>Fungi</taxon>
        <taxon>Dikarya</taxon>
        <taxon>Ascomycota</taxon>
        <taxon>Pezizomycotina</taxon>
        <taxon>Dothideomycetes</taxon>
        <taxon>Dothideomycetidae</taxon>
        <taxon>Mycosphaerellales</taxon>
        <taxon>Mycosphaerellaceae</taxon>
        <taxon>Zymoseptoria</taxon>
    </lineage>
</organism>
<dbReference type="GO" id="GO:0004663">
    <property type="term" value="F:Rab geranylgeranyltransferase activity"/>
    <property type="evidence" value="ECO:0007669"/>
    <property type="project" value="UniProtKB-EC"/>
</dbReference>
<evidence type="ECO:0000256" key="10">
    <source>
        <dbReference type="ARBA" id="ARBA00030816"/>
    </source>
</evidence>
<evidence type="ECO:0000256" key="2">
    <source>
        <dbReference type="ARBA" id="ARBA00010497"/>
    </source>
</evidence>
<feature type="region of interest" description="Disordered" evidence="14">
    <location>
        <begin position="388"/>
        <end position="459"/>
    </location>
</feature>
<feature type="compositionally biased region" description="Gly residues" evidence="14">
    <location>
        <begin position="7"/>
        <end position="17"/>
    </location>
</feature>
<protein>
    <recommendedName>
        <fullName evidence="13">Geranylgeranyl transferase type-2 subunit beta</fullName>
        <ecNumber evidence="4">2.5.1.60</ecNumber>
    </recommendedName>
    <alternativeName>
        <fullName evidence="10">Geranylgeranyl transferase type II subunit beta</fullName>
    </alternativeName>
    <alternativeName>
        <fullName evidence="11">Type II protein geranyl-geranyltransferase subunit beta</fullName>
    </alternativeName>
</protein>
<keyword evidence="9" id="KW-0862">Zinc</keyword>
<sequence>MSLAAGPGRGGGGGSKDGPGQLPSELQLVTEKHVAYIQSLDTRKDELEYHLTEHLRISGIYWGLVSLHLLGQPDALPREGLLDFVFDCLHDNGGFGAAPGHDAHLLYTVSSVQVLAMLDAFDELENRVTDGKMKVARYLAGLQQPNGTFAGDCWGETDTRFLYAALNALSLLNLLPAQRSDIPPLIDVTAATNYIKSCQNSDGGFGVAPGAESHSGQVFTCVSALAIAGELDSYLGEDGKDRLAAWLSERQLPSGGLNGRPEKLVDVCYSWWVLTGLALIGRLHWIDKEKLTTFILQCQDPDHGGIADRPGDMVDVFHTCFGTAGLSLLGYPGLPEVDPAYCMPKHITDKVLGRMKVKVNQDEEARKIIDDYDEWYEDWNLQDMMQERMSQKEKKHGSGSGSASRRTSASTSTRSTPVPSNTHRRQPRMRDSIQHVDPALNNHNRHRQSHVSRSVTPSNGYALDSFYSRGSGLAPPLHNWAPDASLFNSPIKQESLDSDYSDDGTFDPLPRRAPLRRAGHRQRDSLPSVMDDDFEQEMAANDNSKLKGIVWPGMSIFDSATAEMQRKRNQKKHGSVLIQLQATSEETEPVEFVFRDFNLEKQRTITGNPESSDSLIEGESSPEPEEPEKKRARRKAPRPALVEKDTNSGRILRNRGDSHHPPFSRKRSPYYDVVKIEDDNDDDVTYGKPRPRKRAGLSIHRDNSGPDITFNNPAQMHYLTTGFPNTGHQSARHRQPLAPLDHNASALQSDGYRPRNQSRQSDVWGQLNGGFRPSAHMPNLSNSNINFASFGQLMNQGLAAPNNLSHQSHHGPLQFQQQYANYVQAQLQHMPQNENTMFTQPHQQNVAAWDNNMFGFSNTDMSLLAGSDLNFTVNTTESNAPVFFKEDAEVVFKEDDEVTLSAENSEN</sequence>
<proteinExistence type="inferred from homology"/>
<dbReference type="Pfam" id="PF00432">
    <property type="entry name" value="Prenyltrans"/>
    <property type="match status" value="1"/>
</dbReference>
<dbReference type="FunFam" id="1.50.10.20:FF:000012">
    <property type="entry name" value="Geranylgeranyl transferase type-2 subunit beta"/>
    <property type="match status" value="1"/>
</dbReference>
<keyword evidence="8" id="KW-0677">Repeat</keyword>
<dbReference type="PANTHER" id="PTHR11774:SF11">
    <property type="entry name" value="GERANYLGERANYL TRANSFERASE TYPE-2 SUBUNIT BETA"/>
    <property type="match status" value="1"/>
</dbReference>
<comment type="subunit">
    <text evidence="3">Heterodimer of an alpha and a beta subunit.</text>
</comment>
<feature type="domain" description="Prenyltransferase alpha-alpha toroid" evidence="15">
    <location>
        <begin position="29"/>
        <end position="343"/>
    </location>
</feature>
<dbReference type="Gene3D" id="1.50.10.20">
    <property type="match status" value="1"/>
</dbReference>
<dbReference type="InterPro" id="IPR045089">
    <property type="entry name" value="PGGT1B-like"/>
</dbReference>
<evidence type="ECO:0000313" key="16">
    <source>
        <dbReference type="EMBL" id="KJX97629.1"/>
    </source>
</evidence>
<dbReference type="PANTHER" id="PTHR11774">
    <property type="entry name" value="GERANYLGERANYL TRANSFERASE TYPE BETA SUBUNIT"/>
    <property type="match status" value="1"/>
</dbReference>
<dbReference type="SUPFAM" id="SSF48239">
    <property type="entry name" value="Terpenoid cyclases/Protein prenyltransferases"/>
    <property type="match status" value="1"/>
</dbReference>
<dbReference type="InterPro" id="IPR026873">
    <property type="entry name" value="Ptb1"/>
</dbReference>